<gene>
    <name evidence="1" type="ORF">MERR_LOCUS5311</name>
</gene>
<evidence type="ECO:0000313" key="2">
    <source>
        <dbReference type="Proteomes" id="UP000467841"/>
    </source>
</evidence>
<keyword evidence="2" id="KW-1185">Reference proteome</keyword>
<reference evidence="1" key="1">
    <citation type="submission" date="2020-01" db="EMBL/GenBank/DDBJ databases">
        <authorList>
            <person name="Mishra B."/>
        </authorList>
    </citation>
    <scope>NUCLEOTIDE SEQUENCE [LARGE SCALE GENOMIC DNA]</scope>
</reference>
<name>A0A6D2HTZ7_9BRAS</name>
<proteinExistence type="predicted"/>
<dbReference type="Proteomes" id="UP000467841">
    <property type="component" value="Unassembled WGS sequence"/>
</dbReference>
<evidence type="ECO:0008006" key="3">
    <source>
        <dbReference type="Google" id="ProtNLM"/>
    </source>
</evidence>
<protein>
    <recommendedName>
        <fullName evidence="3">SHSP domain-containing protein</fullName>
    </recommendedName>
</protein>
<accession>A0A6D2HTZ7</accession>
<organism evidence="1 2">
    <name type="scientific">Microthlaspi erraticum</name>
    <dbReference type="NCBI Taxonomy" id="1685480"/>
    <lineage>
        <taxon>Eukaryota</taxon>
        <taxon>Viridiplantae</taxon>
        <taxon>Streptophyta</taxon>
        <taxon>Embryophyta</taxon>
        <taxon>Tracheophyta</taxon>
        <taxon>Spermatophyta</taxon>
        <taxon>Magnoliopsida</taxon>
        <taxon>eudicotyledons</taxon>
        <taxon>Gunneridae</taxon>
        <taxon>Pentapetalae</taxon>
        <taxon>rosids</taxon>
        <taxon>malvids</taxon>
        <taxon>Brassicales</taxon>
        <taxon>Brassicaceae</taxon>
        <taxon>Coluteocarpeae</taxon>
        <taxon>Microthlaspi</taxon>
    </lineage>
</organism>
<dbReference type="EMBL" id="CACVBM020000344">
    <property type="protein sequence ID" value="CAA7018076.1"/>
    <property type="molecule type" value="Genomic_DNA"/>
</dbReference>
<comment type="caution">
    <text evidence="1">The sequence shown here is derived from an EMBL/GenBank/DDBJ whole genome shotgun (WGS) entry which is preliminary data.</text>
</comment>
<dbReference type="AlphaFoldDB" id="A0A6D2HTZ7"/>
<sequence length="186" mass="20859">MELLGGLEVFLLGLSGPGLQSWIKVMGPYGLDSRCGIWVQQLPPSPFKSGERRVRAAEIYWDPQQLTSSARRMQAVKICCFEFRISPKTFSTFFPPTLSSIIMSPKTIKQEKEKVVTLGDDEGKFTPHPESTFDAESLDEFRRDYGVPEEIELAFPAEGEDPEHVRLRGSVAPGIIRQSGNLRVKD</sequence>
<evidence type="ECO:0000313" key="1">
    <source>
        <dbReference type="EMBL" id="CAA7018076.1"/>
    </source>
</evidence>